<evidence type="ECO:0000313" key="7">
    <source>
        <dbReference type="EMBL" id="PDP43100.1"/>
    </source>
</evidence>
<dbReference type="GeneID" id="34757674"/>
<evidence type="ECO:0000313" key="9">
    <source>
        <dbReference type="Proteomes" id="UP000182057"/>
    </source>
</evidence>
<dbReference type="CDD" id="cd02440">
    <property type="entry name" value="AdoMet_MTases"/>
    <property type="match status" value="1"/>
</dbReference>
<dbReference type="RefSeq" id="WP_014223733.1">
    <property type="nucleotide sequence ID" value="NZ_CAJPTF010000042.1"/>
</dbReference>
<evidence type="ECO:0000256" key="4">
    <source>
        <dbReference type="ARBA" id="ARBA00022679"/>
    </source>
</evidence>
<comment type="catalytic activity">
    <reaction evidence="6">
        <text>L-lysyl-[protein] + 3 S-adenosyl-L-methionine = N(6),N(6),N(6)-trimethyl-L-lysyl-[protein] + 3 S-adenosyl-L-homocysteine + 3 H(+)</text>
        <dbReference type="Rhea" id="RHEA:54192"/>
        <dbReference type="Rhea" id="RHEA-COMP:9752"/>
        <dbReference type="Rhea" id="RHEA-COMP:13826"/>
        <dbReference type="ChEBI" id="CHEBI:15378"/>
        <dbReference type="ChEBI" id="CHEBI:29969"/>
        <dbReference type="ChEBI" id="CHEBI:57856"/>
        <dbReference type="ChEBI" id="CHEBI:59789"/>
        <dbReference type="ChEBI" id="CHEBI:61961"/>
    </reaction>
</comment>
<dbReference type="SUPFAM" id="SSF53335">
    <property type="entry name" value="S-adenosyl-L-methionine-dependent methyltransferases"/>
    <property type="match status" value="1"/>
</dbReference>
<feature type="binding site" evidence="6">
    <location>
        <position position="154"/>
    </location>
    <ligand>
        <name>S-adenosyl-L-methionine</name>
        <dbReference type="ChEBI" id="CHEBI:59789"/>
    </ligand>
</feature>
<comment type="function">
    <text evidence="6">Methylates ribosomal protein L11.</text>
</comment>
<dbReference type="InterPro" id="IPR050078">
    <property type="entry name" value="Ribosomal_L11_MeTrfase_PrmA"/>
</dbReference>
<feature type="binding site" evidence="6">
    <location>
        <position position="219"/>
    </location>
    <ligand>
        <name>S-adenosyl-L-methionine</name>
        <dbReference type="ChEBI" id="CHEBI:59789"/>
    </ligand>
</feature>
<name>A0A1D3UD82_TANFO</name>
<comment type="similarity">
    <text evidence="1 6">Belongs to the methyltransferase superfamily. PrmA family.</text>
</comment>
<keyword evidence="3 6" id="KW-0489">Methyltransferase</keyword>
<accession>A0A1D3UD82</accession>
<dbReference type="Proteomes" id="UP000219259">
    <property type="component" value="Unassembled WGS sequence"/>
</dbReference>
<keyword evidence="8" id="KW-0689">Ribosomal protein</keyword>
<dbReference type="EMBL" id="NSLJ01000028">
    <property type="protein sequence ID" value="PDP43100.1"/>
    <property type="molecule type" value="Genomic_DNA"/>
</dbReference>
<evidence type="ECO:0000313" key="10">
    <source>
        <dbReference type="Proteomes" id="UP000219259"/>
    </source>
</evidence>
<dbReference type="NCBIfam" id="NF001785">
    <property type="entry name" value="PRK00517.2-2"/>
    <property type="match status" value="1"/>
</dbReference>
<dbReference type="PANTHER" id="PTHR43648">
    <property type="entry name" value="ELECTRON TRANSFER FLAVOPROTEIN BETA SUBUNIT LYSINE METHYLTRANSFERASE"/>
    <property type="match status" value="1"/>
</dbReference>
<dbReference type="OMA" id="MYYEFFF"/>
<dbReference type="PANTHER" id="PTHR43648:SF1">
    <property type="entry name" value="ELECTRON TRANSFER FLAVOPROTEIN BETA SUBUNIT LYSINE METHYLTRANSFERASE"/>
    <property type="match status" value="1"/>
</dbReference>
<dbReference type="EMBL" id="FMMM01000016">
    <property type="protein sequence ID" value="SCQ18104.1"/>
    <property type="molecule type" value="Genomic_DNA"/>
</dbReference>
<keyword evidence="5 6" id="KW-0949">S-adenosyl-L-methionine</keyword>
<dbReference type="Proteomes" id="UP000182057">
    <property type="component" value="Unassembled WGS sequence"/>
</dbReference>
<dbReference type="AlphaFoldDB" id="A0A1D3UD82"/>
<protein>
    <recommendedName>
        <fullName evidence="6">Ribosomal protein L11 methyltransferase</fullName>
        <shortName evidence="6">L11 Mtase</shortName>
        <ecNumber evidence="6">2.1.1.-</ecNumber>
    </recommendedName>
</protein>
<dbReference type="Gene3D" id="3.40.50.150">
    <property type="entry name" value="Vaccinia Virus protein VP39"/>
    <property type="match status" value="1"/>
</dbReference>
<sequence length="284" mass="32221">MDYYEFQFSYISPVAIEVINDILATELGVVGFESFVADENGLKAYIPVSAFQPDALANCLFAFPLEDTAIHHTYTLIAARNWNEEWEKNYFQPIRIGRQCLIRASFHQPEGGYEQTIIIDPRMAFGTGNHATTYLMLCEMLSLDLHGREVLDMGCGTAVLAILAARKQARRVVAVDIDEWAYRNALENCRLNHTLDIRIEQGGAECLPQCGTFDYIFANINRNILLNDIRHYAPILKPGGCLYMSGFYEEDLSAIEQECRLNGLTLLTHTSRNQWAAVRTQKHE</sequence>
<keyword evidence="2 6" id="KW-0963">Cytoplasm</keyword>
<evidence type="ECO:0000256" key="3">
    <source>
        <dbReference type="ARBA" id="ARBA00022603"/>
    </source>
</evidence>
<feature type="binding site" evidence="6">
    <location>
        <position position="133"/>
    </location>
    <ligand>
        <name>S-adenosyl-L-methionine</name>
        <dbReference type="ChEBI" id="CHEBI:59789"/>
    </ligand>
</feature>
<keyword evidence="8" id="KW-0687">Ribonucleoprotein</keyword>
<dbReference type="GO" id="GO:0008276">
    <property type="term" value="F:protein methyltransferase activity"/>
    <property type="evidence" value="ECO:0007669"/>
    <property type="project" value="UniProtKB-UniRule"/>
</dbReference>
<proteinExistence type="inferred from homology"/>
<dbReference type="OrthoDB" id="9785995at2"/>
<evidence type="ECO:0000256" key="6">
    <source>
        <dbReference type="HAMAP-Rule" id="MF_00735"/>
    </source>
</evidence>
<evidence type="ECO:0000256" key="5">
    <source>
        <dbReference type="ARBA" id="ARBA00022691"/>
    </source>
</evidence>
<evidence type="ECO:0000313" key="8">
    <source>
        <dbReference type="EMBL" id="SCQ18104.1"/>
    </source>
</evidence>
<reference evidence="8 9" key="1">
    <citation type="submission" date="2016-09" db="EMBL/GenBank/DDBJ databases">
        <authorList>
            <person name="Capua I."/>
            <person name="De Benedictis P."/>
            <person name="Joannis T."/>
            <person name="Lombin L.H."/>
            <person name="Cattoli G."/>
        </authorList>
    </citation>
    <scope>NUCLEOTIDE SEQUENCE [LARGE SCALE GENOMIC DNA]</scope>
    <source>
        <strain evidence="8 9">UB20</strain>
    </source>
</reference>
<reference evidence="7 10" key="2">
    <citation type="submission" date="2017-09" db="EMBL/GenBank/DDBJ databases">
        <title>Phase variable restriction modification systems are present in the genome sequences of periodontal pathogens Prevotella intermedia, Tannerella forsythia and Porphyromonas gingivalis.</title>
        <authorList>
            <person name="Haigh R.D."/>
            <person name="Crawford L."/>
            <person name="Ralph J."/>
            <person name="Wanford J."/>
            <person name="Vartoukian S.R."/>
            <person name="Hijazib K."/>
            <person name="Wade W."/>
            <person name="Oggioni M.R."/>
        </authorList>
    </citation>
    <scope>NUCLEOTIDE SEQUENCE [LARGE SCALE GENOMIC DNA]</scope>
    <source>
        <strain evidence="7 10">WW11663</strain>
    </source>
</reference>
<dbReference type="InterPro" id="IPR004498">
    <property type="entry name" value="Ribosomal_PrmA_MeTrfase"/>
</dbReference>
<evidence type="ECO:0000256" key="2">
    <source>
        <dbReference type="ARBA" id="ARBA00022490"/>
    </source>
</evidence>
<organism evidence="8 9">
    <name type="scientific">Tannerella forsythia</name>
    <name type="common">Bacteroides forsythus</name>
    <dbReference type="NCBI Taxonomy" id="28112"/>
    <lineage>
        <taxon>Bacteria</taxon>
        <taxon>Pseudomonadati</taxon>
        <taxon>Bacteroidota</taxon>
        <taxon>Bacteroidia</taxon>
        <taxon>Bacteroidales</taxon>
        <taxon>Tannerellaceae</taxon>
        <taxon>Tannerella</taxon>
    </lineage>
</organism>
<gene>
    <name evidence="6 8" type="primary">prmA</name>
    <name evidence="7" type="ORF">CLI86_10115</name>
    <name evidence="8" type="ORF">TFUB20_00235</name>
</gene>
<comment type="subcellular location">
    <subcellularLocation>
        <location evidence="6">Cytoplasm</location>
    </subcellularLocation>
</comment>
<dbReference type="GO" id="GO:0005737">
    <property type="term" value="C:cytoplasm"/>
    <property type="evidence" value="ECO:0007669"/>
    <property type="project" value="UniProtKB-SubCell"/>
</dbReference>
<dbReference type="Pfam" id="PF06325">
    <property type="entry name" value="PrmA"/>
    <property type="match status" value="1"/>
</dbReference>
<keyword evidence="4 6" id="KW-0808">Transferase</keyword>
<dbReference type="HAMAP" id="MF_00735">
    <property type="entry name" value="Methyltr_PrmA"/>
    <property type="match status" value="1"/>
</dbReference>
<dbReference type="GO" id="GO:0005840">
    <property type="term" value="C:ribosome"/>
    <property type="evidence" value="ECO:0007669"/>
    <property type="project" value="UniProtKB-KW"/>
</dbReference>
<dbReference type="GO" id="GO:0032259">
    <property type="term" value="P:methylation"/>
    <property type="evidence" value="ECO:0007669"/>
    <property type="project" value="UniProtKB-KW"/>
</dbReference>
<dbReference type="InterPro" id="IPR029063">
    <property type="entry name" value="SAM-dependent_MTases_sf"/>
</dbReference>
<dbReference type="EC" id="2.1.1.-" evidence="6"/>
<evidence type="ECO:0000256" key="1">
    <source>
        <dbReference type="ARBA" id="ARBA00009741"/>
    </source>
</evidence>
<feature type="binding site" evidence="6">
    <location>
        <position position="176"/>
    </location>
    <ligand>
        <name>S-adenosyl-L-methionine</name>
        <dbReference type="ChEBI" id="CHEBI:59789"/>
    </ligand>
</feature>